<evidence type="ECO:0000256" key="3">
    <source>
        <dbReference type="ARBA" id="ARBA00022679"/>
    </source>
</evidence>
<evidence type="ECO:0000259" key="11">
    <source>
        <dbReference type="Pfam" id="PF00069"/>
    </source>
</evidence>
<evidence type="ECO:0000256" key="5">
    <source>
        <dbReference type="ARBA" id="ARBA00022777"/>
    </source>
</evidence>
<proteinExistence type="predicted"/>
<evidence type="ECO:0000256" key="9">
    <source>
        <dbReference type="SAM" id="Coils"/>
    </source>
</evidence>
<keyword evidence="6" id="KW-0067">ATP-binding</keyword>
<organism evidence="12 13">
    <name type="scientific">Eleutherodactylus coqui</name>
    <name type="common">Puerto Rican coqui</name>
    <dbReference type="NCBI Taxonomy" id="57060"/>
    <lineage>
        <taxon>Eukaryota</taxon>
        <taxon>Metazoa</taxon>
        <taxon>Chordata</taxon>
        <taxon>Craniata</taxon>
        <taxon>Vertebrata</taxon>
        <taxon>Euteleostomi</taxon>
        <taxon>Amphibia</taxon>
        <taxon>Batrachia</taxon>
        <taxon>Anura</taxon>
        <taxon>Neobatrachia</taxon>
        <taxon>Hyloidea</taxon>
        <taxon>Eleutherodactylidae</taxon>
        <taxon>Eleutherodactylinae</taxon>
        <taxon>Eleutherodactylus</taxon>
        <taxon>Eleutherodactylus</taxon>
    </lineage>
</organism>
<evidence type="ECO:0000256" key="2">
    <source>
        <dbReference type="ARBA" id="ARBA00022527"/>
    </source>
</evidence>
<evidence type="ECO:0000313" key="12">
    <source>
        <dbReference type="EMBL" id="KAG9475240.1"/>
    </source>
</evidence>
<dbReference type="AlphaFoldDB" id="A0A8J6EUB6"/>
<evidence type="ECO:0000256" key="4">
    <source>
        <dbReference type="ARBA" id="ARBA00022741"/>
    </source>
</evidence>
<evidence type="ECO:0000256" key="1">
    <source>
        <dbReference type="ARBA" id="ARBA00012513"/>
    </source>
</evidence>
<name>A0A8J6EUB6_ELECQ</name>
<keyword evidence="4" id="KW-0547">Nucleotide-binding</keyword>
<evidence type="ECO:0000256" key="7">
    <source>
        <dbReference type="ARBA" id="ARBA00047899"/>
    </source>
</evidence>
<comment type="catalytic activity">
    <reaction evidence="8">
        <text>L-seryl-[protein] + ATP = O-phospho-L-seryl-[protein] + ADP + H(+)</text>
        <dbReference type="Rhea" id="RHEA:17989"/>
        <dbReference type="Rhea" id="RHEA-COMP:9863"/>
        <dbReference type="Rhea" id="RHEA-COMP:11604"/>
        <dbReference type="ChEBI" id="CHEBI:15378"/>
        <dbReference type="ChEBI" id="CHEBI:29999"/>
        <dbReference type="ChEBI" id="CHEBI:30616"/>
        <dbReference type="ChEBI" id="CHEBI:83421"/>
        <dbReference type="ChEBI" id="CHEBI:456216"/>
        <dbReference type="EC" id="2.7.11.1"/>
    </reaction>
</comment>
<evidence type="ECO:0000256" key="10">
    <source>
        <dbReference type="SAM" id="MobiDB-lite"/>
    </source>
</evidence>
<keyword evidence="13" id="KW-1185">Reference proteome</keyword>
<evidence type="ECO:0000256" key="6">
    <source>
        <dbReference type="ARBA" id="ARBA00022840"/>
    </source>
</evidence>
<dbReference type="InterPro" id="IPR050236">
    <property type="entry name" value="Ser_Thr_kinase_AGC"/>
</dbReference>
<feature type="region of interest" description="Disordered" evidence="10">
    <location>
        <begin position="63"/>
        <end position="94"/>
    </location>
</feature>
<keyword evidence="5" id="KW-0418">Kinase</keyword>
<evidence type="ECO:0000313" key="13">
    <source>
        <dbReference type="Proteomes" id="UP000770717"/>
    </source>
</evidence>
<dbReference type="Gene3D" id="3.30.200.20">
    <property type="entry name" value="Phosphorylase Kinase, domain 1"/>
    <property type="match status" value="1"/>
</dbReference>
<keyword evidence="3" id="KW-0808">Transferase</keyword>
<dbReference type="OrthoDB" id="10047816at2759"/>
<sequence>MPVMMPTVQCIEQQSWYMQDLQVLHGMRQATSMMSSDQPTAAHFPTVDCRVWKIVGLPCEISTGSHPVERTKGRRREKERKRWRKREKRRERERETAWIKTPGRRRGWKMRSQEQVVLASVRRRSIFKAIKMITKEEDNKEELQRERRLLLAARDCPFLCHLSATLQSEDHVYFVMEYLSGGSLQTLINVSGKLNRPTTQ</sequence>
<dbReference type="EC" id="2.7.11.1" evidence="1"/>
<keyword evidence="2" id="KW-0723">Serine/threonine-protein kinase</keyword>
<dbReference type="InterPro" id="IPR011009">
    <property type="entry name" value="Kinase-like_dom_sf"/>
</dbReference>
<dbReference type="InterPro" id="IPR000719">
    <property type="entry name" value="Prot_kinase_dom"/>
</dbReference>
<dbReference type="GO" id="GO:0005524">
    <property type="term" value="F:ATP binding"/>
    <property type="evidence" value="ECO:0007669"/>
    <property type="project" value="UniProtKB-KW"/>
</dbReference>
<dbReference type="EMBL" id="WNTK01000012">
    <property type="protein sequence ID" value="KAG9475240.1"/>
    <property type="molecule type" value="Genomic_DNA"/>
</dbReference>
<keyword evidence="9" id="KW-0175">Coiled coil</keyword>
<dbReference type="GO" id="GO:0004674">
    <property type="term" value="F:protein serine/threonine kinase activity"/>
    <property type="evidence" value="ECO:0007669"/>
    <property type="project" value="UniProtKB-KW"/>
</dbReference>
<dbReference type="GO" id="GO:0035556">
    <property type="term" value="P:intracellular signal transduction"/>
    <property type="evidence" value="ECO:0007669"/>
    <property type="project" value="TreeGrafter"/>
</dbReference>
<feature type="domain" description="Protein kinase" evidence="11">
    <location>
        <begin position="116"/>
        <end position="194"/>
    </location>
</feature>
<gene>
    <name evidence="12" type="ORF">GDO78_003605</name>
</gene>
<dbReference type="PANTHER" id="PTHR24356:SF365">
    <property type="entry name" value="PROTEIN KINASE C DELTA TYPE"/>
    <property type="match status" value="1"/>
</dbReference>
<dbReference type="Pfam" id="PF00069">
    <property type="entry name" value="Pkinase"/>
    <property type="match status" value="1"/>
</dbReference>
<dbReference type="Proteomes" id="UP000770717">
    <property type="component" value="Unassembled WGS sequence"/>
</dbReference>
<feature type="compositionally biased region" description="Basic residues" evidence="10">
    <location>
        <begin position="72"/>
        <end position="89"/>
    </location>
</feature>
<comment type="catalytic activity">
    <reaction evidence="7">
        <text>L-threonyl-[protein] + ATP = O-phospho-L-threonyl-[protein] + ADP + H(+)</text>
        <dbReference type="Rhea" id="RHEA:46608"/>
        <dbReference type="Rhea" id="RHEA-COMP:11060"/>
        <dbReference type="Rhea" id="RHEA-COMP:11605"/>
        <dbReference type="ChEBI" id="CHEBI:15378"/>
        <dbReference type="ChEBI" id="CHEBI:30013"/>
        <dbReference type="ChEBI" id="CHEBI:30616"/>
        <dbReference type="ChEBI" id="CHEBI:61977"/>
        <dbReference type="ChEBI" id="CHEBI:456216"/>
        <dbReference type="EC" id="2.7.11.1"/>
    </reaction>
</comment>
<dbReference type="PANTHER" id="PTHR24356">
    <property type="entry name" value="SERINE/THREONINE-PROTEIN KINASE"/>
    <property type="match status" value="1"/>
</dbReference>
<protein>
    <recommendedName>
        <fullName evidence="1">non-specific serine/threonine protein kinase</fullName>
        <ecNumber evidence="1">2.7.11.1</ecNumber>
    </recommendedName>
</protein>
<evidence type="ECO:0000256" key="8">
    <source>
        <dbReference type="ARBA" id="ARBA00048679"/>
    </source>
</evidence>
<reference evidence="12" key="1">
    <citation type="thesis" date="2020" institute="ProQuest LLC" country="789 East Eisenhower Parkway, Ann Arbor, MI, USA">
        <title>Comparative Genomics and Chromosome Evolution.</title>
        <authorList>
            <person name="Mudd A.B."/>
        </authorList>
    </citation>
    <scope>NUCLEOTIDE SEQUENCE</scope>
    <source>
        <strain evidence="12">HN-11 Male</strain>
        <tissue evidence="12">Kidney and liver</tissue>
    </source>
</reference>
<comment type="caution">
    <text evidence="12">The sequence shown here is derived from an EMBL/GenBank/DDBJ whole genome shotgun (WGS) entry which is preliminary data.</text>
</comment>
<accession>A0A8J6EUB6</accession>
<dbReference type="SUPFAM" id="SSF56112">
    <property type="entry name" value="Protein kinase-like (PK-like)"/>
    <property type="match status" value="1"/>
</dbReference>
<feature type="coiled-coil region" evidence="9">
    <location>
        <begin position="126"/>
        <end position="153"/>
    </location>
</feature>